<keyword evidence="2 11" id="KW-0964">Secreted</keyword>
<keyword evidence="13" id="KW-0472">Membrane</keyword>
<evidence type="ECO:0000256" key="5">
    <source>
        <dbReference type="ARBA" id="ARBA00022801"/>
    </source>
</evidence>
<dbReference type="InterPro" id="IPR022700">
    <property type="entry name" value="CLIP"/>
</dbReference>
<proteinExistence type="evidence at transcript level"/>
<evidence type="ECO:0000256" key="4">
    <source>
        <dbReference type="ARBA" id="ARBA00022729"/>
    </source>
</evidence>
<keyword evidence="4" id="KW-0732">Signal</keyword>
<dbReference type="FunFam" id="2.40.10.10:FF:000002">
    <property type="entry name" value="Transmembrane protease serine"/>
    <property type="match status" value="1"/>
</dbReference>
<dbReference type="FunFam" id="2.40.10.10:FF:000028">
    <property type="entry name" value="Serine protease easter"/>
    <property type="match status" value="1"/>
</dbReference>
<comment type="domain">
    <text evidence="11">The clip domain consists of 35-55 residues which are 'knitted' together usually by 3 conserved disulfide bonds forming a clip-like compact structure.</text>
</comment>
<evidence type="ECO:0000313" key="16">
    <source>
        <dbReference type="EMBL" id="QWS65028.1"/>
    </source>
</evidence>
<dbReference type="InterPro" id="IPR033116">
    <property type="entry name" value="TRYPSIN_SER"/>
</dbReference>
<keyword evidence="13" id="KW-1133">Transmembrane helix</keyword>
<feature type="domain" description="Peptidase S1" evidence="14">
    <location>
        <begin position="186"/>
        <end position="437"/>
    </location>
</feature>
<evidence type="ECO:0000256" key="13">
    <source>
        <dbReference type="SAM" id="Phobius"/>
    </source>
</evidence>
<dbReference type="InterPro" id="IPR043504">
    <property type="entry name" value="Peptidase_S1_PA_chymotrypsin"/>
</dbReference>
<evidence type="ECO:0000256" key="11">
    <source>
        <dbReference type="RuleBase" id="RU366078"/>
    </source>
</evidence>
<keyword evidence="13" id="KW-0812">Transmembrane</keyword>
<dbReference type="InterPro" id="IPR001314">
    <property type="entry name" value="Peptidase_S1A"/>
</dbReference>
<protein>
    <recommendedName>
        <fullName evidence="11">CLIP domain-containing serine protease</fullName>
        <ecNumber evidence="10">3.4.21.-</ecNumber>
    </recommendedName>
</protein>
<dbReference type="Pfam" id="PF12032">
    <property type="entry name" value="CLIP"/>
    <property type="match status" value="1"/>
</dbReference>
<dbReference type="PANTHER" id="PTHR24264">
    <property type="entry name" value="TRYPSIN-RELATED"/>
    <property type="match status" value="1"/>
</dbReference>
<dbReference type="AlphaFoldDB" id="A0A8F2IEY8"/>
<keyword evidence="6 10" id="KW-0720">Serine protease</keyword>
<dbReference type="SUPFAM" id="SSF50494">
    <property type="entry name" value="Trypsin-like serine proteases"/>
    <property type="match status" value="1"/>
</dbReference>
<dbReference type="EC" id="3.4.21.-" evidence="10"/>
<dbReference type="InterPro" id="IPR018114">
    <property type="entry name" value="TRYPSIN_HIS"/>
</dbReference>
<evidence type="ECO:0000256" key="2">
    <source>
        <dbReference type="ARBA" id="ARBA00022525"/>
    </source>
</evidence>
<dbReference type="GO" id="GO:0005615">
    <property type="term" value="C:extracellular space"/>
    <property type="evidence" value="ECO:0007669"/>
    <property type="project" value="TreeGrafter"/>
</dbReference>
<dbReference type="PANTHER" id="PTHR24264:SF65">
    <property type="entry name" value="SRCR DOMAIN-CONTAINING PROTEIN"/>
    <property type="match status" value="1"/>
</dbReference>
<evidence type="ECO:0000256" key="1">
    <source>
        <dbReference type="ARBA" id="ARBA00004613"/>
    </source>
</evidence>
<evidence type="ECO:0000256" key="3">
    <source>
        <dbReference type="ARBA" id="ARBA00022670"/>
    </source>
</evidence>
<feature type="region of interest" description="Disordered" evidence="12">
    <location>
        <begin position="48"/>
        <end position="83"/>
    </location>
</feature>
<dbReference type="Gene3D" id="3.30.1640.30">
    <property type="match status" value="1"/>
</dbReference>
<dbReference type="GO" id="GO:0006508">
    <property type="term" value="P:proteolysis"/>
    <property type="evidence" value="ECO:0007669"/>
    <property type="project" value="UniProtKB-KW"/>
</dbReference>
<dbReference type="PRINTS" id="PR00722">
    <property type="entry name" value="CHYMOTRYPSIN"/>
</dbReference>
<dbReference type="PROSITE" id="PS00134">
    <property type="entry name" value="TRYPSIN_HIS"/>
    <property type="match status" value="1"/>
</dbReference>
<evidence type="ECO:0000259" key="15">
    <source>
        <dbReference type="PROSITE" id="PS51888"/>
    </source>
</evidence>
<keyword evidence="3 10" id="KW-0645">Protease</keyword>
<dbReference type="SMART" id="SM00020">
    <property type="entry name" value="Tryp_SPc"/>
    <property type="match status" value="1"/>
</dbReference>
<reference evidence="16" key="1">
    <citation type="submission" date="2021-02" db="EMBL/GenBank/DDBJ databases">
        <authorList>
            <person name="Oppert B.S."/>
            <person name="Elpidina E."/>
            <person name="Tereshchenkova V."/>
            <person name="Zhiganov N."/>
            <person name="Filippova I."/>
        </authorList>
    </citation>
    <scope>NUCLEOTIDE SEQUENCE</scope>
</reference>
<evidence type="ECO:0000256" key="6">
    <source>
        <dbReference type="ARBA" id="ARBA00022825"/>
    </source>
</evidence>
<dbReference type="GO" id="GO:0004252">
    <property type="term" value="F:serine-type endopeptidase activity"/>
    <property type="evidence" value="ECO:0007669"/>
    <property type="project" value="UniProtKB-UniRule"/>
</dbReference>
<dbReference type="PROSITE" id="PS50240">
    <property type="entry name" value="TRYPSIN_DOM"/>
    <property type="match status" value="1"/>
</dbReference>
<accession>A0A8F2IEY8</accession>
<feature type="domain" description="Clip" evidence="15">
    <location>
        <begin position="101"/>
        <end position="152"/>
    </location>
</feature>
<keyword evidence="5 10" id="KW-0378">Hydrolase</keyword>
<evidence type="ECO:0000256" key="8">
    <source>
        <dbReference type="ARBA" id="ARBA00023180"/>
    </source>
</evidence>
<sequence length="444" mass="49587">MFGLWNITYMYILSGAFWFLIYATENITETSQHAVEIIPDAQISNVSLKSKTDGKHGGRNVSGHPEGDFTNKTRHFSGHSDGHFVNKTGRNLTVTQRMVTPCVTPNEDDGYCVPLSNCPKLDSQLSNHNATQFLRRSYCGKIVDGVKTRVCCGKYENFKNLSIIYAKEHAFPESCGYQNVTIRGRIFGGKEAKLGEFPWVARLIHKDAGNSKTFGCSGFLITVRFVLTAAHCLQSENIMILGPIHEVVLGEHNTRTKIDCDSKNKTCAEKLQVIKVKKTFVHPDYDMNSRDHHHDIGLIFLRKDARFSSYVIPICILDKVDFIPFEYWLSGWGSTKTESVSAVKMKVSVPPFSFANCTDKYDRINVKIINKQLCAGGIKGRDSCTGDSGGPLMIVRDGKHWFAAGVVSYGLGCGKEGWPGVYTNVTSYESWIKHTVKKTIGRIK</sequence>
<evidence type="ECO:0000259" key="14">
    <source>
        <dbReference type="PROSITE" id="PS50240"/>
    </source>
</evidence>
<comment type="subcellular location">
    <subcellularLocation>
        <location evidence="1 11">Secreted</location>
    </subcellularLocation>
</comment>
<dbReference type="CDD" id="cd00190">
    <property type="entry name" value="Tryp_SPc"/>
    <property type="match status" value="1"/>
</dbReference>
<dbReference type="InterPro" id="IPR009003">
    <property type="entry name" value="Peptidase_S1_PA"/>
</dbReference>
<dbReference type="EMBL" id="MW603471">
    <property type="protein sequence ID" value="QWS65028.1"/>
    <property type="molecule type" value="mRNA"/>
</dbReference>
<dbReference type="PROSITE" id="PS51888">
    <property type="entry name" value="CLIP"/>
    <property type="match status" value="1"/>
</dbReference>
<dbReference type="Gene3D" id="2.40.10.10">
    <property type="entry name" value="Trypsin-like serine proteases"/>
    <property type="match status" value="3"/>
</dbReference>
<keyword evidence="8" id="KW-0325">Glycoprotein</keyword>
<dbReference type="PROSITE" id="PS00135">
    <property type="entry name" value="TRYPSIN_SER"/>
    <property type="match status" value="1"/>
</dbReference>
<evidence type="ECO:0000256" key="9">
    <source>
        <dbReference type="ARBA" id="ARBA00024195"/>
    </source>
</evidence>
<dbReference type="SMART" id="SM00680">
    <property type="entry name" value="CLIP"/>
    <property type="match status" value="1"/>
</dbReference>
<evidence type="ECO:0000256" key="12">
    <source>
        <dbReference type="SAM" id="MobiDB-lite"/>
    </source>
</evidence>
<feature type="transmembrane region" description="Helical" evidence="13">
    <location>
        <begin position="7"/>
        <end position="24"/>
    </location>
</feature>
<dbReference type="InterPro" id="IPR038565">
    <property type="entry name" value="CLIP_sf"/>
</dbReference>
<dbReference type="InterPro" id="IPR050127">
    <property type="entry name" value="Serine_Proteases_S1"/>
</dbReference>
<keyword evidence="7" id="KW-1015">Disulfide bond</keyword>
<dbReference type="Pfam" id="PF00089">
    <property type="entry name" value="Trypsin"/>
    <property type="match status" value="1"/>
</dbReference>
<comment type="similarity">
    <text evidence="9 11">Belongs to the peptidase S1 family. CLIP subfamily.</text>
</comment>
<organism evidence="16">
    <name type="scientific">Tenebrio molitor</name>
    <name type="common">Yellow mealworm beetle</name>
    <dbReference type="NCBI Taxonomy" id="7067"/>
    <lineage>
        <taxon>Eukaryota</taxon>
        <taxon>Metazoa</taxon>
        <taxon>Ecdysozoa</taxon>
        <taxon>Arthropoda</taxon>
        <taxon>Hexapoda</taxon>
        <taxon>Insecta</taxon>
        <taxon>Pterygota</taxon>
        <taxon>Neoptera</taxon>
        <taxon>Endopterygota</taxon>
        <taxon>Coleoptera</taxon>
        <taxon>Polyphaga</taxon>
        <taxon>Cucujiformia</taxon>
        <taxon>Tenebrionidae</taxon>
        <taxon>Tenebrio</taxon>
    </lineage>
</organism>
<evidence type="ECO:0000256" key="10">
    <source>
        <dbReference type="RuleBase" id="RU363034"/>
    </source>
</evidence>
<name>A0A8F2IEY8_TENMO</name>
<evidence type="ECO:0000256" key="7">
    <source>
        <dbReference type="ARBA" id="ARBA00023157"/>
    </source>
</evidence>
<dbReference type="InterPro" id="IPR001254">
    <property type="entry name" value="Trypsin_dom"/>
</dbReference>